<dbReference type="InterPro" id="IPR000073">
    <property type="entry name" value="AB_hydrolase_1"/>
</dbReference>
<dbReference type="InterPro" id="IPR029063">
    <property type="entry name" value="SAM-dependent_MTases_sf"/>
</dbReference>
<dbReference type="OrthoDB" id="190201at2759"/>
<evidence type="ECO:0000313" key="3">
    <source>
        <dbReference type="EMBL" id="TKA62865.1"/>
    </source>
</evidence>
<sequence length="657" mass="71621">MDHPERNHGTCKQFGIPVYATASSAIYEIPTVNTDIEAAAWAIYDATRTTPHDSSNITKNTTTSGTFNIHVQLCIPNPSGTGNTLQIATHGAHFDSRYWDSAYQPENHSYVDAALAAGYSILTYDRLGTGQSDILDAYTVVQAPLELEIMRQLTLMARNGTLYSLASTSGPAHLPFQALSKPSKIVHVGHSFGSFLTSAFITNYGTLTDGAIITGYLLTKYLASAGSTSWAVEYPGSSCPPFDRPSGYVVCKKVGIQNLFFGGNTSTAYTPALLDYGNSIKQPAPIGEIASAFWLLGNYGPSFTGPVQYFLSEFDFYVCRGDCKGLADVTQLAQTFPNASAIEVAIQPNTGHALSLHNNASAGFEGWANPAGDEFFRLQRQTADQARENTETAGAFYRMMRNIAQDLHWANGVFDVLTSSAEKPTILDLCMAPGGFLETAMRHDSRSRATAFSLATAQGGHEIFLSQNPKVKVKLMDITMLAADMGVTSIPDTHPDRANFLPRELPPGELVDLVICDGQVLRTHARAEYREGREATRLMLTQLALGLEHLTPGGAMVGLLHKFEAWNTVCLLGKFDQFASIKLFKHAKCHAKRSSLYMIATQVDTRCQQADFKEAIRASEADVQSILTEFGARLTEIGRPIFDIQAKALEKASFNRR</sequence>
<feature type="domain" description="AB hydrolase-1" evidence="2">
    <location>
        <begin position="90"/>
        <end position="357"/>
    </location>
</feature>
<dbReference type="AlphaFoldDB" id="A0A4U0WMQ0"/>
<evidence type="ECO:0008006" key="5">
    <source>
        <dbReference type="Google" id="ProtNLM"/>
    </source>
</evidence>
<comment type="caution">
    <text evidence="3">The sequence shown here is derived from an EMBL/GenBank/DDBJ whole genome shotgun (WGS) entry which is preliminary data.</text>
</comment>
<dbReference type="Gene3D" id="3.40.50.1820">
    <property type="entry name" value="alpha/beta hydrolase"/>
    <property type="match status" value="1"/>
</dbReference>
<evidence type="ECO:0000313" key="4">
    <source>
        <dbReference type="Proteomes" id="UP000309340"/>
    </source>
</evidence>
<name>A0A4U0WMQ0_9PEZI</name>
<keyword evidence="4" id="KW-1185">Reference proteome</keyword>
<evidence type="ECO:0000259" key="2">
    <source>
        <dbReference type="Pfam" id="PF12697"/>
    </source>
</evidence>
<dbReference type="EMBL" id="NAJQ01001013">
    <property type="protein sequence ID" value="TKA62865.1"/>
    <property type="molecule type" value="Genomic_DNA"/>
</dbReference>
<dbReference type="Pfam" id="PF12697">
    <property type="entry name" value="Abhydrolase_6"/>
    <property type="match status" value="1"/>
</dbReference>
<accession>A0A4U0WMQ0</accession>
<reference evidence="3 4" key="1">
    <citation type="submission" date="2017-03" db="EMBL/GenBank/DDBJ databases">
        <title>Genomes of endolithic fungi from Antarctica.</title>
        <authorList>
            <person name="Coleine C."/>
            <person name="Masonjones S."/>
            <person name="Stajich J.E."/>
        </authorList>
    </citation>
    <scope>NUCLEOTIDE SEQUENCE [LARGE SCALE GENOMIC DNA]</scope>
    <source>
        <strain evidence="3 4">CCFEE 5184</strain>
    </source>
</reference>
<dbReference type="Pfam" id="PF01728">
    <property type="entry name" value="FtsJ"/>
    <property type="match status" value="1"/>
</dbReference>
<proteinExistence type="predicted"/>
<dbReference type="STRING" id="329884.A0A4U0WMQ0"/>
<organism evidence="3 4">
    <name type="scientific">Friedmanniomyces simplex</name>
    <dbReference type="NCBI Taxonomy" id="329884"/>
    <lineage>
        <taxon>Eukaryota</taxon>
        <taxon>Fungi</taxon>
        <taxon>Dikarya</taxon>
        <taxon>Ascomycota</taxon>
        <taxon>Pezizomycotina</taxon>
        <taxon>Dothideomycetes</taxon>
        <taxon>Dothideomycetidae</taxon>
        <taxon>Mycosphaerellales</taxon>
        <taxon>Teratosphaeriaceae</taxon>
        <taxon>Friedmanniomyces</taxon>
    </lineage>
</organism>
<feature type="domain" description="Ribosomal RNA methyltransferase FtsJ" evidence="1">
    <location>
        <begin position="407"/>
        <end position="601"/>
    </location>
</feature>
<protein>
    <recommendedName>
        <fullName evidence="5">Ribosomal RNA methyltransferase FtsJ domain-containing protein</fullName>
    </recommendedName>
</protein>
<dbReference type="Proteomes" id="UP000309340">
    <property type="component" value="Unassembled WGS sequence"/>
</dbReference>
<evidence type="ECO:0000259" key="1">
    <source>
        <dbReference type="Pfam" id="PF01728"/>
    </source>
</evidence>
<dbReference type="SUPFAM" id="SSF53474">
    <property type="entry name" value="alpha/beta-Hydrolases"/>
    <property type="match status" value="1"/>
</dbReference>
<dbReference type="Gene3D" id="3.40.50.150">
    <property type="entry name" value="Vaccinia Virus protein VP39"/>
    <property type="match status" value="1"/>
</dbReference>
<dbReference type="GO" id="GO:0008168">
    <property type="term" value="F:methyltransferase activity"/>
    <property type="evidence" value="ECO:0007669"/>
    <property type="project" value="InterPro"/>
</dbReference>
<dbReference type="InterPro" id="IPR002877">
    <property type="entry name" value="RNA_MeTrfase_FtsJ_dom"/>
</dbReference>
<dbReference type="GO" id="GO:0032259">
    <property type="term" value="P:methylation"/>
    <property type="evidence" value="ECO:0007669"/>
    <property type="project" value="InterPro"/>
</dbReference>
<gene>
    <name evidence="3" type="ORF">B0A55_12430</name>
</gene>
<dbReference type="SUPFAM" id="SSF53335">
    <property type="entry name" value="S-adenosyl-L-methionine-dependent methyltransferases"/>
    <property type="match status" value="1"/>
</dbReference>
<dbReference type="InterPro" id="IPR029058">
    <property type="entry name" value="AB_hydrolase_fold"/>
</dbReference>